<feature type="transmembrane region" description="Helical" evidence="1">
    <location>
        <begin position="15"/>
        <end position="36"/>
    </location>
</feature>
<dbReference type="AlphaFoldDB" id="A0AAJ0HVW5"/>
<dbReference type="EMBL" id="JAUIQD010000001">
    <property type="protein sequence ID" value="KAK3363877.1"/>
    <property type="molecule type" value="Genomic_DNA"/>
</dbReference>
<accession>A0AAJ0HVW5</accession>
<sequence>MKDWEPLFHVIKGHFQGLGVLITEVMYWGNFIIIVLKHRDTDMEKLPSRAANISCLYFFDGEMGRPSAPQARCLTDPTPGSPDNSQYNTLQPVGNEFMTVASHGFPAECGTQVFHARPGNGRRIGKLIMEISHTDIALVKLQDTETFSNMTFQSDNSPNQIQLKKLVRVKSRQLYNIVSLDSPNTGFINGSYIGTRSFQAVPNDDNSPELEWILTTWFYMGQQSGINLPEGMCGSAIWNEDGDIFGFFRYAPKEGVMKDWCVGIAADELIDRGFTLVNTSDGT</sequence>
<evidence type="ECO:0000256" key="1">
    <source>
        <dbReference type="SAM" id="Phobius"/>
    </source>
</evidence>
<evidence type="ECO:0000313" key="3">
    <source>
        <dbReference type="Proteomes" id="UP001275084"/>
    </source>
</evidence>
<organism evidence="2 3">
    <name type="scientific">Lasiosphaeria hispida</name>
    <dbReference type="NCBI Taxonomy" id="260671"/>
    <lineage>
        <taxon>Eukaryota</taxon>
        <taxon>Fungi</taxon>
        <taxon>Dikarya</taxon>
        <taxon>Ascomycota</taxon>
        <taxon>Pezizomycotina</taxon>
        <taxon>Sordariomycetes</taxon>
        <taxon>Sordariomycetidae</taxon>
        <taxon>Sordariales</taxon>
        <taxon>Lasiosphaeriaceae</taxon>
        <taxon>Lasiosphaeria</taxon>
    </lineage>
</organism>
<protein>
    <submittedName>
        <fullName evidence="2">Uncharacterized protein</fullName>
    </submittedName>
</protein>
<reference evidence="2" key="2">
    <citation type="submission" date="2023-06" db="EMBL/GenBank/DDBJ databases">
        <authorList>
            <consortium name="Lawrence Berkeley National Laboratory"/>
            <person name="Haridas S."/>
            <person name="Hensen N."/>
            <person name="Bonometti L."/>
            <person name="Westerberg I."/>
            <person name="Brannstrom I.O."/>
            <person name="Guillou S."/>
            <person name="Cros-Aarteil S."/>
            <person name="Calhoun S."/>
            <person name="Kuo A."/>
            <person name="Mondo S."/>
            <person name="Pangilinan J."/>
            <person name="Riley R."/>
            <person name="Labutti K."/>
            <person name="Andreopoulos B."/>
            <person name="Lipzen A."/>
            <person name="Chen C."/>
            <person name="Yanf M."/>
            <person name="Daum C."/>
            <person name="Ng V."/>
            <person name="Clum A."/>
            <person name="Steindorff A."/>
            <person name="Ohm R."/>
            <person name="Martin F."/>
            <person name="Silar P."/>
            <person name="Natvig D."/>
            <person name="Lalanne C."/>
            <person name="Gautier V."/>
            <person name="Ament-Velasquez S.L."/>
            <person name="Kruys A."/>
            <person name="Hutchinson M.I."/>
            <person name="Powell A.J."/>
            <person name="Barry K."/>
            <person name="Miller A.N."/>
            <person name="Grigoriev I.V."/>
            <person name="Debuchy R."/>
            <person name="Gladieux P."/>
            <person name="Thoren M.H."/>
            <person name="Johannesson H."/>
        </authorList>
    </citation>
    <scope>NUCLEOTIDE SEQUENCE</scope>
    <source>
        <strain evidence="2">CBS 955.72</strain>
    </source>
</reference>
<gene>
    <name evidence="2" type="ORF">B0T25DRAFT_597419</name>
</gene>
<dbReference type="Proteomes" id="UP001275084">
    <property type="component" value="Unassembled WGS sequence"/>
</dbReference>
<keyword evidence="1" id="KW-1133">Transmembrane helix</keyword>
<reference evidence="2" key="1">
    <citation type="journal article" date="2023" name="Mol. Phylogenet. Evol.">
        <title>Genome-scale phylogeny and comparative genomics of the fungal order Sordariales.</title>
        <authorList>
            <person name="Hensen N."/>
            <person name="Bonometti L."/>
            <person name="Westerberg I."/>
            <person name="Brannstrom I.O."/>
            <person name="Guillou S."/>
            <person name="Cros-Aarteil S."/>
            <person name="Calhoun S."/>
            <person name="Haridas S."/>
            <person name="Kuo A."/>
            <person name="Mondo S."/>
            <person name="Pangilinan J."/>
            <person name="Riley R."/>
            <person name="LaButti K."/>
            <person name="Andreopoulos B."/>
            <person name="Lipzen A."/>
            <person name="Chen C."/>
            <person name="Yan M."/>
            <person name="Daum C."/>
            <person name="Ng V."/>
            <person name="Clum A."/>
            <person name="Steindorff A."/>
            <person name="Ohm R.A."/>
            <person name="Martin F."/>
            <person name="Silar P."/>
            <person name="Natvig D.O."/>
            <person name="Lalanne C."/>
            <person name="Gautier V."/>
            <person name="Ament-Velasquez S.L."/>
            <person name="Kruys A."/>
            <person name="Hutchinson M.I."/>
            <person name="Powell A.J."/>
            <person name="Barry K."/>
            <person name="Miller A.N."/>
            <person name="Grigoriev I.V."/>
            <person name="Debuchy R."/>
            <person name="Gladieux P."/>
            <person name="Hiltunen Thoren M."/>
            <person name="Johannesson H."/>
        </authorList>
    </citation>
    <scope>NUCLEOTIDE SEQUENCE</scope>
    <source>
        <strain evidence="2">CBS 955.72</strain>
    </source>
</reference>
<keyword evidence="1" id="KW-0812">Transmembrane</keyword>
<proteinExistence type="predicted"/>
<keyword evidence="1" id="KW-0472">Membrane</keyword>
<comment type="caution">
    <text evidence="2">The sequence shown here is derived from an EMBL/GenBank/DDBJ whole genome shotgun (WGS) entry which is preliminary data.</text>
</comment>
<keyword evidence="3" id="KW-1185">Reference proteome</keyword>
<evidence type="ECO:0000313" key="2">
    <source>
        <dbReference type="EMBL" id="KAK3363877.1"/>
    </source>
</evidence>
<name>A0AAJ0HVW5_9PEZI</name>